<feature type="transmembrane region" description="Helical" evidence="1">
    <location>
        <begin position="35"/>
        <end position="64"/>
    </location>
</feature>
<feature type="domain" description="LytR/CpsA/Psr regulator C-terminal" evidence="2">
    <location>
        <begin position="174"/>
        <end position="261"/>
    </location>
</feature>
<dbReference type="Proteomes" id="UP000231426">
    <property type="component" value="Unassembled WGS sequence"/>
</dbReference>
<accession>A0A2M6W7A8</accession>
<dbReference type="EMBL" id="PFBV01000003">
    <property type="protein sequence ID" value="PIT88656.1"/>
    <property type="molecule type" value="Genomic_DNA"/>
</dbReference>
<gene>
    <name evidence="3" type="ORF">COU29_02705</name>
</gene>
<keyword evidence="1" id="KW-0812">Transmembrane</keyword>
<evidence type="ECO:0000259" key="2">
    <source>
        <dbReference type="Pfam" id="PF13399"/>
    </source>
</evidence>
<evidence type="ECO:0000313" key="3">
    <source>
        <dbReference type="EMBL" id="PIT88656.1"/>
    </source>
</evidence>
<proteinExistence type="predicted"/>
<sequence length="262" mass="28938">MEQPALSQNKKIKTDDFQVTILPSIAYGRPRLKRVLLFLLSNAAARLLIVLLLGVAIVFVWSWLNYKYAEKELEIQQANLSPQAQVIQKETGNLLERLGRHMFLPVDEKPVVASIVDAKVLAQSNAFYKNAQNGDKIIVYVNSQLAIIYNPIADKIVNVGPLIDEEVIQEVLVVEIRNGTKISGLAEKLSGQLKIDSSFDVLSISYAEKRNYQKNILIDLSGGSKKDLIKKLESILGVSAVTTTPVGEKNSKAEAVIILGNK</sequence>
<dbReference type="Gene3D" id="3.30.70.2390">
    <property type="match status" value="1"/>
</dbReference>
<comment type="caution">
    <text evidence="3">The sequence shown here is derived from an EMBL/GenBank/DDBJ whole genome shotgun (WGS) entry which is preliminary data.</text>
</comment>
<reference evidence="4" key="1">
    <citation type="submission" date="2017-09" db="EMBL/GenBank/DDBJ databases">
        <title>Depth-based differentiation of microbial function through sediment-hosted aquifers and enrichment of novel symbionts in the deep terrestrial subsurface.</title>
        <authorList>
            <person name="Probst A.J."/>
            <person name="Ladd B."/>
            <person name="Jarett J.K."/>
            <person name="Geller-Mcgrath D.E."/>
            <person name="Sieber C.M.K."/>
            <person name="Emerson J.B."/>
            <person name="Anantharaman K."/>
            <person name="Thomas B.C."/>
            <person name="Malmstrom R."/>
            <person name="Stieglmeier M."/>
            <person name="Klingl A."/>
            <person name="Woyke T."/>
            <person name="Ryan C.M."/>
            <person name="Banfield J.F."/>
        </authorList>
    </citation>
    <scope>NUCLEOTIDE SEQUENCE [LARGE SCALE GENOMIC DNA]</scope>
</reference>
<name>A0A2M6W7A8_9BACT</name>
<keyword evidence="1" id="KW-1133">Transmembrane helix</keyword>
<evidence type="ECO:0000313" key="4">
    <source>
        <dbReference type="Proteomes" id="UP000231426"/>
    </source>
</evidence>
<evidence type="ECO:0000256" key="1">
    <source>
        <dbReference type="SAM" id="Phobius"/>
    </source>
</evidence>
<dbReference type="InterPro" id="IPR027381">
    <property type="entry name" value="LytR/CpsA/Psr_C"/>
</dbReference>
<dbReference type="Pfam" id="PF13399">
    <property type="entry name" value="LytR_C"/>
    <property type="match status" value="1"/>
</dbReference>
<protein>
    <recommendedName>
        <fullName evidence="2">LytR/CpsA/Psr regulator C-terminal domain-containing protein</fullName>
    </recommendedName>
</protein>
<organism evidence="3 4">
    <name type="scientific">Candidatus Magasanikbacteria bacterium CG10_big_fil_rev_8_21_14_0_10_36_32</name>
    <dbReference type="NCBI Taxonomy" id="1974646"/>
    <lineage>
        <taxon>Bacteria</taxon>
        <taxon>Candidatus Magasanikiibacteriota</taxon>
    </lineage>
</organism>
<dbReference type="AlphaFoldDB" id="A0A2M6W7A8"/>
<keyword evidence="1" id="KW-0472">Membrane</keyword>